<feature type="compositionally biased region" description="Basic residues" evidence="13">
    <location>
        <begin position="85"/>
        <end position="95"/>
    </location>
</feature>
<dbReference type="PANTHER" id="PTHR43381">
    <property type="entry name" value="TRANSLATION INITIATION FACTOR IF-2-RELATED"/>
    <property type="match status" value="1"/>
</dbReference>
<dbReference type="GO" id="GO:0005739">
    <property type="term" value="C:mitochondrion"/>
    <property type="evidence" value="ECO:0007669"/>
    <property type="project" value="TreeGrafter"/>
</dbReference>
<dbReference type="CDD" id="cd03703">
    <property type="entry name" value="aeIF5B_II"/>
    <property type="match status" value="1"/>
</dbReference>
<dbReference type="GO" id="GO:0016301">
    <property type="term" value="F:kinase activity"/>
    <property type="evidence" value="ECO:0007669"/>
    <property type="project" value="UniProtKB-KW"/>
</dbReference>
<keyword evidence="8" id="KW-0547">Nucleotide-binding</keyword>
<evidence type="ECO:0000256" key="5">
    <source>
        <dbReference type="ARBA" id="ARBA00022490"/>
    </source>
</evidence>
<dbReference type="InterPro" id="IPR015760">
    <property type="entry name" value="TIF_IF2"/>
</dbReference>
<comment type="similarity">
    <text evidence="2">Belongs to the TRAFAC class translation factor GTPase superfamily. Classic translation factor GTPase family. IF-2 subfamily.</text>
</comment>
<dbReference type="InterPro" id="IPR000795">
    <property type="entry name" value="T_Tr_GTP-bd_dom"/>
</dbReference>
<feature type="domain" description="Tr-type G" evidence="14">
    <location>
        <begin position="179"/>
        <end position="397"/>
    </location>
</feature>
<dbReference type="VEuPathDB" id="TriTrypDB:ADEAN_000897400"/>
<dbReference type="GO" id="GO:0005525">
    <property type="term" value="F:GTP binding"/>
    <property type="evidence" value="ECO:0007669"/>
    <property type="project" value="UniProtKB-KW"/>
</dbReference>
<keyword evidence="15" id="KW-0418">Kinase</keyword>
<evidence type="ECO:0000256" key="6">
    <source>
        <dbReference type="ARBA" id="ARBA00022540"/>
    </source>
</evidence>
<evidence type="ECO:0000256" key="11">
    <source>
        <dbReference type="ARBA" id="ARBA00023134"/>
    </source>
</evidence>
<gene>
    <name evidence="15" type="ORF">ADEAN_000897400</name>
</gene>
<evidence type="ECO:0000259" key="14">
    <source>
        <dbReference type="PROSITE" id="PS51722"/>
    </source>
</evidence>
<dbReference type="NCBIfam" id="NF003078">
    <property type="entry name" value="PRK04004.1"/>
    <property type="match status" value="1"/>
</dbReference>
<evidence type="ECO:0000313" key="16">
    <source>
        <dbReference type="Proteomes" id="UP000515908"/>
    </source>
</evidence>
<evidence type="ECO:0000256" key="10">
    <source>
        <dbReference type="ARBA" id="ARBA00022917"/>
    </source>
</evidence>
<evidence type="ECO:0000256" key="13">
    <source>
        <dbReference type="SAM" id="MobiDB-lite"/>
    </source>
</evidence>
<accession>A0A7G2CT90</accession>
<dbReference type="Gene3D" id="3.40.50.10050">
    <property type="entry name" value="Translation initiation factor IF- 2, domain 3"/>
    <property type="match status" value="1"/>
</dbReference>
<protein>
    <recommendedName>
        <fullName evidence="4">Eukaryotic translation initiation factor 5B</fullName>
        <ecNumber evidence="3">3.6.5.3</ecNumber>
    </recommendedName>
    <alternativeName>
        <fullName evidence="12">Translation initiation factor IF-2</fullName>
    </alternativeName>
</protein>
<dbReference type="InterPro" id="IPR036925">
    <property type="entry name" value="TIF_IF2_dom3_sf"/>
</dbReference>
<dbReference type="OrthoDB" id="4928at2759"/>
<feature type="compositionally biased region" description="Basic and acidic residues" evidence="13">
    <location>
        <begin position="130"/>
        <end position="165"/>
    </location>
</feature>
<dbReference type="SUPFAM" id="SSF50447">
    <property type="entry name" value="Translation proteins"/>
    <property type="match status" value="1"/>
</dbReference>
<keyword evidence="16" id="KW-1185">Reference proteome</keyword>
<evidence type="ECO:0000313" key="15">
    <source>
        <dbReference type="EMBL" id="CAD2221442.1"/>
    </source>
</evidence>
<evidence type="ECO:0000256" key="7">
    <source>
        <dbReference type="ARBA" id="ARBA00022723"/>
    </source>
</evidence>
<dbReference type="EC" id="3.6.5.3" evidence="3"/>
<dbReference type="InterPro" id="IPR009000">
    <property type="entry name" value="Transl_B-barrel_sf"/>
</dbReference>
<keyword evidence="7" id="KW-0479">Metal-binding</keyword>
<feature type="region of interest" description="Disordered" evidence="13">
    <location>
        <begin position="22"/>
        <end position="165"/>
    </location>
</feature>
<dbReference type="SUPFAM" id="SSF52156">
    <property type="entry name" value="Initiation factor IF2/eIF5b, domain 3"/>
    <property type="match status" value="1"/>
</dbReference>
<keyword evidence="5" id="KW-0963">Cytoplasm</keyword>
<dbReference type="PRINTS" id="PR00315">
    <property type="entry name" value="ELONGATNFCT"/>
</dbReference>
<dbReference type="Pfam" id="PF00009">
    <property type="entry name" value="GTP_EFTU"/>
    <property type="match status" value="1"/>
</dbReference>
<keyword evidence="15" id="KW-0251">Elongation factor</keyword>
<evidence type="ECO:0000256" key="1">
    <source>
        <dbReference type="ARBA" id="ARBA00004496"/>
    </source>
</evidence>
<dbReference type="InterPro" id="IPR023115">
    <property type="entry name" value="TIF_IF2_dom3"/>
</dbReference>
<dbReference type="PANTHER" id="PTHR43381:SF4">
    <property type="entry name" value="EUKARYOTIC TRANSLATION INITIATION FACTOR 5B"/>
    <property type="match status" value="1"/>
</dbReference>
<sequence length="771" mass="87450">MKEEEEELERQAREEERLLREQAKREAEEKRLEEERKKAEERLKKKEDKKKAPLAALSRFGPDVILPDLEKIKKEQEENKDQPKPKPKPKNKQPVKHVEVEVEKEEESDGEKSEKTESDAEIDEDDWEQIAEREERREARQANNERIRTERAARRKAREEEKLKQKEEEANVMEKVSNLRSPICCVLGHVDAGKTSLLDRIRSTNVQGGEAGGITQQIGATFIPQEALLKETDDLNKKLNVDINVPGLLIIDTPGHESFTNLRSRGSSLCDIAILVVDINNGLQKQTLESIRLLRERKCPFIIACNKIDSLYKWKVNTNMDIQQTLDKQELSVQQNFYDRIQVLKNQLSSEGFNSEMYYENEDVRSTLSIVPLSARTGEGLSDLILLSIKLVQKFMEGKVTYKNEVQCTVLEVKPIQGHGITADVILINGVLHEGDSICLCGQGGPIFTQIRYLMTPQPMRESRVKGEFVYHKEIKAAMGVKIAANELDHVIPGTQLLVVRPDDDLEKLGEVVMKDASNINQFLSEDGNGVTVQSSTLGALEALLTFLKESKIPVANAFIGTMHKKHILQVITTKTKFPRYGVVLAFDTEISADAREIADKNKIPIFQADVIYHLFDRFILYEKEYDERERERLRDVAVYPVSLKITGDAFATKAPIILPVRVLRGQLHVGTPLCVKKGDGEFLYIGRVTSIEKNNKEITKGKVDDEVAIRIEGEDHITFGRQFKEEDKLESKLTRPSVDAIKAFKSTLTPDDVNLLATLIKDQKVPKGMA</sequence>
<dbReference type="InterPro" id="IPR029459">
    <property type="entry name" value="EFTU-type"/>
</dbReference>
<dbReference type="FunFam" id="3.40.50.300:FF:000112">
    <property type="entry name" value="Eukaryotic translation initiation factor 5B"/>
    <property type="match status" value="1"/>
</dbReference>
<organism evidence="15 16">
    <name type="scientific">Angomonas deanei</name>
    <dbReference type="NCBI Taxonomy" id="59799"/>
    <lineage>
        <taxon>Eukaryota</taxon>
        <taxon>Discoba</taxon>
        <taxon>Euglenozoa</taxon>
        <taxon>Kinetoplastea</taxon>
        <taxon>Metakinetoplastina</taxon>
        <taxon>Trypanosomatida</taxon>
        <taxon>Trypanosomatidae</taxon>
        <taxon>Strigomonadinae</taxon>
        <taxon>Angomonas</taxon>
    </lineage>
</organism>
<keyword evidence="11" id="KW-0342">GTP-binding</keyword>
<dbReference type="EMBL" id="LR877165">
    <property type="protein sequence ID" value="CAD2221442.1"/>
    <property type="molecule type" value="Genomic_DNA"/>
</dbReference>
<dbReference type="GO" id="GO:0003743">
    <property type="term" value="F:translation initiation factor activity"/>
    <property type="evidence" value="ECO:0007669"/>
    <property type="project" value="UniProtKB-KW"/>
</dbReference>
<dbReference type="Gene3D" id="2.40.30.10">
    <property type="entry name" value="Translation factors"/>
    <property type="match status" value="2"/>
</dbReference>
<dbReference type="Pfam" id="PF11987">
    <property type="entry name" value="IF-2"/>
    <property type="match status" value="1"/>
</dbReference>
<dbReference type="NCBIfam" id="TIGR00231">
    <property type="entry name" value="small_GTP"/>
    <property type="match status" value="1"/>
</dbReference>
<dbReference type="Pfam" id="PF14578">
    <property type="entry name" value="GTP_EFTU_D4"/>
    <property type="match status" value="1"/>
</dbReference>
<feature type="compositionally biased region" description="Basic and acidic residues" evidence="13">
    <location>
        <begin position="68"/>
        <end position="84"/>
    </location>
</feature>
<dbReference type="GO" id="GO:0046872">
    <property type="term" value="F:metal ion binding"/>
    <property type="evidence" value="ECO:0007669"/>
    <property type="project" value="UniProtKB-KW"/>
</dbReference>
<dbReference type="SUPFAM" id="SSF52540">
    <property type="entry name" value="P-loop containing nucleoside triphosphate hydrolases"/>
    <property type="match status" value="1"/>
</dbReference>
<dbReference type="PROSITE" id="PS51722">
    <property type="entry name" value="G_TR_2"/>
    <property type="match status" value="1"/>
</dbReference>
<feature type="compositionally biased region" description="Basic and acidic residues" evidence="13">
    <location>
        <begin position="22"/>
        <end position="51"/>
    </location>
</feature>
<dbReference type="GO" id="GO:0003924">
    <property type="term" value="F:GTPase activity"/>
    <property type="evidence" value="ECO:0007669"/>
    <property type="project" value="InterPro"/>
</dbReference>
<evidence type="ECO:0000256" key="9">
    <source>
        <dbReference type="ARBA" id="ARBA00022801"/>
    </source>
</evidence>
<dbReference type="AlphaFoldDB" id="A0A7G2CT90"/>
<evidence type="ECO:0000256" key="4">
    <source>
        <dbReference type="ARBA" id="ARBA00013824"/>
    </source>
</evidence>
<name>A0A7G2CT90_9TRYP</name>
<keyword evidence="15" id="KW-0808">Transferase</keyword>
<comment type="subcellular location">
    <subcellularLocation>
        <location evidence="1">Cytoplasm</location>
    </subcellularLocation>
</comment>
<evidence type="ECO:0000256" key="12">
    <source>
        <dbReference type="ARBA" id="ARBA00032478"/>
    </source>
</evidence>
<reference evidence="15 16" key="1">
    <citation type="submission" date="2020-08" db="EMBL/GenBank/DDBJ databases">
        <authorList>
            <person name="Newling K."/>
            <person name="Davey J."/>
            <person name="Forrester S."/>
        </authorList>
    </citation>
    <scope>NUCLEOTIDE SEQUENCE [LARGE SCALE GENOMIC DNA]</scope>
    <source>
        <strain evidence="16">Crithidia deanei Carvalho (ATCC PRA-265)</strain>
    </source>
</reference>
<evidence type="ECO:0000256" key="2">
    <source>
        <dbReference type="ARBA" id="ARBA00007733"/>
    </source>
</evidence>
<dbReference type="Proteomes" id="UP000515908">
    <property type="component" value="Chromosome 21"/>
</dbReference>
<dbReference type="InterPro" id="IPR027417">
    <property type="entry name" value="P-loop_NTPase"/>
</dbReference>
<evidence type="ECO:0000256" key="3">
    <source>
        <dbReference type="ARBA" id="ARBA00011986"/>
    </source>
</evidence>
<dbReference type="FunFam" id="2.40.30.10:FF:000013">
    <property type="entry name" value="eukaryotic translation initiation factor 5B"/>
    <property type="match status" value="1"/>
</dbReference>
<dbReference type="Gene3D" id="3.40.50.300">
    <property type="entry name" value="P-loop containing nucleotide triphosphate hydrolases"/>
    <property type="match status" value="1"/>
</dbReference>
<dbReference type="InterPro" id="IPR005225">
    <property type="entry name" value="Small_GTP-bd"/>
</dbReference>
<keyword evidence="10" id="KW-0648">Protein biosynthesis</keyword>
<feature type="compositionally biased region" description="Acidic residues" evidence="13">
    <location>
        <begin position="119"/>
        <end position="129"/>
    </location>
</feature>
<dbReference type="GO" id="GO:0003746">
    <property type="term" value="F:translation elongation factor activity"/>
    <property type="evidence" value="ECO:0007669"/>
    <property type="project" value="UniProtKB-KW"/>
</dbReference>
<dbReference type="FunFam" id="3.40.50.10050:FF:000002">
    <property type="entry name" value="Eukaryotic translation initiation factor 5B"/>
    <property type="match status" value="1"/>
</dbReference>
<evidence type="ECO:0000256" key="8">
    <source>
        <dbReference type="ARBA" id="ARBA00022741"/>
    </source>
</evidence>
<keyword evidence="6 15" id="KW-0396">Initiation factor</keyword>
<proteinExistence type="inferred from homology"/>
<dbReference type="CDD" id="cd01887">
    <property type="entry name" value="IF2_eIF5B"/>
    <property type="match status" value="1"/>
</dbReference>
<keyword evidence="9" id="KW-0378">Hydrolase</keyword>